<dbReference type="PANTHER" id="PTHR11080:SF2">
    <property type="entry name" value="LD05707P"/>
    <property type="match status" value="1"/>
</dbReference>
<proteinExistence type="inferred from homology"/>
<dbReference type="CDD" id="cd01011">
    <property type="entry name" value="nicotinamidase"/>
    <property type="match status" value="1"/>
</dbReference>
<protein>
    <recommendedName>
        <fullName evidence="6">nicotinamidase</fullName>
        <ecNumber evidence="6">3.5.1.19</ecNumber>
    </recommendedName>
    <alternativeName>
        <fullName evidence="7">Nicotinamide deamidase</fullName>
    </alternativeName>
</protein>
<dbReference type="InterPro" id="IPR052347">
    <property type="entry name" value="Isochorismatase_Nicotinamidase"/>
</dbReference>
<dbReference type="AlphaFoldDB" id="A0A098G5H6"/>
<dbReference type="GO" id="GO:0008936">
    <property type="term" value="F:nicotinamidase activity"/>
    <property type="evidence" value="ECO:0007669"/>
    <property type="project" value="UniProtKB-EC"/>
</dbReference>
<dbReference type="STRING" id="1212491.LFA_1834"/>
<dbReference type="PANTHER" id="PTHR11080">
    <property type="entry name" value="PYRAZINAMIDASE/NICOTINAMIDASE"/>
    <property type="match status" value="1"/>
</dbReference>
<evidence type="ECO:0000313" key="10">
    <source>
        <dbReference type="Proteomes" id="UP000032430"/>
    </source>
</evidence>
<comment type="similarity">
    <text evidence="1">Belongs to the isochorismatase family.</text>
</comment>
<reference evidence="10" key="1">
    <citation type="submission" date="2014-09" db="EMBL/GenBank/DDBJ databases">
        <authorList>
            <person name="Gomez-Valero L."/>
        </authorList>
    </citation>
    <scope>NUCLEOTIDE SEQUENCE [LARGE SCALE GENOMIC DNA]</scope>
    <source>
        <strain evidence="10">ATCC700992</strain>
    </source>
</reference>
<dbReference type="KEGG" id="lfa:LFA_1834"/>
<dbReference type="SUPFAM" id="SSF52499">
    <property type="entry name" value="Isochorismatase-like hydrolases"/>
    <property type="match status" value="1"/>
</dbReference>
<gene>
    <name evidence="9" type="primary">pncA</name>
    <name evidence="9" type="ORF">LFA_1834</name>
</gene>
<dbReference type="InterPro" id="IPR000868">
    <property type="entry name" value="Isochorismatase-like_dom"/>
</dbReference>
<evidence type="ECO:0000259" key="8">
    <source>
        <dbReference type="Pfam" id="PF00857"/>
    </source>
</evidence>
<evidence type="ECO:0000256" key="5">
    <source>
        <dbReference type="ARBA" id="ARBA00037900"/>
    </source>
</evidence>
<accession>A0A098G5H6</accession>
<evidence type="ECO:0000256" key="4">
    <source>
        <dbReference type="ARBA" id="ARBA00022801"/>
    </source>
</evidence>
<evidence type="ECO:0000256" key="3">
    <source>
        <dbReference type="ARBA" id="ARBA00022723"/>
    </source>
</evidence>
<dbReference type="OrthoDB" id="9791276at2"/>
<keyword evidence="4 9" id="KW-0378">Hydrolase</keyword>
<name>A0A098G5H6_9GAMM</name>
<evidence type="ECO:0000256" key="6">
    <source>
        <dbReference type="ARBA" id="ARBA00039017"/>
    </source>
</evidence>
<keyword evidence="3" id="KW-0479">Metal-binding</keyword>
<dbReference type="GO" id="GO:0046872">
    <property type="term" value="F:metal ion binding"/>
    <property type="evidence" value="ECO:0007669"/>
    <property type="project" value="UniProtKB-KW"/>
</dbReference>
<sequence length="201" mass="22563">MNVLVIVDTQNDFMPGGSLPVEDGDLIIPVINRLLPKFDLVVATQDWHPANHKSFASNYKDKKPFDKIKLNGVEQTLWPDHCVQGTVGAAFHRNLETRSIEAIFRKGTNPEIDSYSGFYDNAHQKSTGLAGFLREKKATTLYFCGLCADICVYFTIKDALTEEFDCFLIEDATQPLDKTAFQEIKKELTQQGVKILQSGDI</sequence>
<dbReference type="RefSeq" id="WP_157010324.1">
    <property type="nucleotide sequence ID" value="NZ_LN614827.1"/>
</dbReference>
<evidence type="ECO:0000256" key="7">
    <source>
        <dbReference type="ARBA" id="ARBA00043224"/>
    </source>
</evidence>
<dbReference type="EMBL" id="LN614827">
    <property type="protein sequence ID" value="CEG57231.1"/>
    <property type="molecule type" value="Genomic_DNA"/>
</dbReference>
<organism evidence="9 10">
    <name type="scientific">Legionella fallonii LLAP-10</name>
    <dbReference type="NCBI Taxonomy" id="1212491"/>
    <lineage>
        <taxon>Bacteria</taxon>
        <taxon>Pseudomonadati</taxon>
        <taxon>Pseudomonadota</taxon>
        <taxon>Gammaproteobacteria</taxon>
        <taxon>Legionellales</taxon>
        <taxon>Legionellaceae</taxon>
        <taxon>Legionella</taxon>
    </lineage>
</organism>
<dbReference type="HOGENOM" id="CLU_068979_13_1_6"/>
<dbReference type="NCBIfam" id="NF008623">
    <property type="entry name" value="PRK11609.1"/>
    <property type="match status" value="1"/>
</dbReference>
<dbReference type="GO" id="GO:0019363">
    <property type="term" value="P:pyridine nucleotide biosynthetic process"/>
    <property type="evidence" value="ECO:0007669"/>
    <property type="project" value="UniProtKB-KW"/>
</dbReference>
<comment type="pathway">
    <text evidence="5">Cofactor biosynthesis; nicotinate biosynthesis; nicotinate from nicotinamide: step 1/1.</text>
</comment>
<dbReference type="Pfam" id="PF00857">
    <property type="entry name" value="Isochorismatase"/>
    <property type="match status" value="1"/>
</dbReference>
<keyword evidence="2" id="KW-0662">Pyridine nucleotide biosynthesis</keyword>
<evidence type="ECO:0000313" key="9">
    <source>
        <dbReference type="EMBL" id="CEG57231.1"/>
    </source>
</evidence>
<dbReference type="InterPro" id="IPR036380">
    <property type="entry name" value="Isochorismatase-like_sf"/>
</dbReference>
<keyword evidence="10" id="KW-1185">Reference proteome</keyword>
<dbReference type="Gene3D" id="3.40.50.850">
    <property type="entry name" value="Isochorismatase-like"/>
    <property type="match status" value="1"/>
</dbReference>
<dbReference type="Proteomes" id="UP000032430">
    <property type="component" value="Chromosome I"/>
</dbReference>
<dbReference type="EC" id="3.5.1.19" evidence="6"/>
<evidence type="ECO:0000256" key="1">
    <source>
        <dbReference type="ARBA" id="ARBA00006336"/>
    </source>
</evidence>
<feature type="domain" description="Isochorismatase-like" evidence="8">
    <location>
        <begin position="3"/>
        <end position="196"/>
    </location>
</feature>
<evidence type="ECO:0000256" key="2">
    <source>
        <dbReference type="ARBA" id="ARBA00022642"/>
    </source>
</evidence>